<evidence type="ECO:0000259" key="1">
    <source>
        <dbReference type="PROSITE" id="PS51340"/>
    </source>
</evidence>
<dbReference type="GO" id="GO:0003824">
    <property type="term" value="F:catalytic activity"/>
    <property type="evidence" value="ECO:0007669"/>
    <property type="project" value="InterPro"/>
</dbReference>
<sequence>MQVTGLNRFPVKSLAAIESEAVEIDSFGVKGDRRWMMVDEQGKFITQRQKPELSLISVNEVGHEIQITLPGGMRSVTLSPEEVAVSERVTVWSDQVNALVYQGDANHILSDYLDAPVRFVYMPETTFRQVDRTYFAADQRVSFADGFPLLLLNEASLAELNGRLSTPVPISRFRGNIIIDGVEAFEEDGWKSIQIGDLQFDLVKPCSRCVMTTVDSSTGKKGREPLMTLSTYRKNDYGICFGQNMVQRGTGVIRLGDRVEVFT</sequence>
<dbReference type="Pfam" id="PF03473">
    <property type="entry name" value="MOSC"/>
    <property type="match status" value="1"/>
</dbReference>
<evidence type="ECO:0000313" key="2">
    <source>
        <dbReference type="EMBL" id="ARU56564.1"/>
    </source>
</evidence>
<dbReference type="PANTHER" id="PTHR14237">
    <property type="entry name" value="MOLYBDOPTERIN COFACTOR SULFURASE MOSC"/>
    <property type="match status" value="1"/>
</dbReference>
<protein>
    <submittedName>
        <fullName evidence="2">Fe-S protein</fullName>
    </submittedName>
</protein>
<dbReference type="SUPFAM" id="SSF50800">
    <property type="entry name" value="PK beta-barrel domain-like"/>
    <property type="match status" value="1"/>
</dbReference>
<dbReference type="Proteomes" id="UP000196027">
    <property type="component" value="Chromosome"/>
</dbReference>
<dbReference type="OrthoDB" id="581532at2"/>
<feature type="domain" description="MOSC" evidence="1">
    <location>
        <begin position="114"/>
        <end position="262"/>
    </location>
</feature>
<dbReference type="InterPro" id="IPR011037">
    <property type="entry name" value="Pyrv_Knase-like_insert_dom_sf"/>
</dbReference>
<dbReference type="InterPro" id="IPR005302">
    <property type="entry name" value="MoCF_Sase_C"/>
</dbReference>
<dbReference type="Pfam" id="PF03476">
    <property type="entry name" value="MOSC_N"/>
    <property type="match status" value="1"/>
</dbReference>
<dbReference type="PANTHER" id="PTHR14237:SF19">
    <property type="entry name" value="MITOCHONDRIAL AMIDOXIME REDUCING COMPONENT 1"/>
    <property type="match status" value="1"/>
</dbReference>
<name>A0A1Y0IAW6_9GAMM</name>
<reference evidence="2 3" key="1">
    <citation type="submission" date="2017-05" db="EMBL/GenBank/DDBJ databases">
        <title>Genomic insights into alkan degradation activity of Oleiphilus messinensis.</title>
        <authorList>
            <person name="Kozyavkin S.A."/>
            <person name="Slesarev A.I."/>
            <person name="Golyshin P.N."/>
            <person name="Korzhenkov A."/>
            <person name="Golyshina O.N."/>
            <person name="Toshchakov S.V."/>
        </authorList>
    </citation>
    <scope>NUCLEOTIDE SEQUENCE [LARGE SCALE GENOMIC DNA]</scope>
    <source>
        <strain evidence="2 3">ME102</strain>
    </source>
</reference>
<accession>A0A1Y0IAW6</accession>
<dbReference type="GO" id="GO:0030151">
    <property type="term" value="F:molybdenum ion binding"/>
    <property type="evidence" value="ECO:0007669"/>
    <property type="project" value="InterPro"/>
</dbReference>
<keyword evidence="3" id="KW-1185">Reference proteome</keyword>
<gene>
    <name evidence="2" type="ORF">OLMES_2506</name>
</gene>
<dbReference type="EMBL" id="CP021425">
    <property type="protein sequence ID" value="ARU56564.1"/>
    <property type="molecule type" value="Genomic_DNA"/>
</dbReference>
<evidence type="ECO:0000313" key="3">
    <source>
        <dbReference type="Proteomes" id="UP000196027"/>
    </source>
</evidence>
<proteinExistence type="predicted"/>
<dbReference type="RefSeq" id="WP_087461535.1">
    <property type="nucleotide sequence ID" value="NZ_CP021425.1"/>
</dbReference>
<dbReference type="AlphaFoldDB" id="A0A1Y0IAW6"/>
<dbReference type="PROSITE" id="PS51340">
    <property type="entry name" value="MOSC"/>
    <property type="match status" value="1"/>
</dbReference>
<dbReference type="InterPro" id="IPR005303">
    <property type="entry name" value="MOCOS_middle"/>
</dbReference>
<organism evidence="2 3">
    <name type="scientific">Oleiphilus messinensis</name>
    <dbReference type="NCBI Taxonomy" id="141451"/>
    <lineage>
        <taxon>Bacteria</taxon>
        <taxon>Pseudomonadati</taxon>
        <taxon>Pseudomonadota</taxon>
        <taxon>Gammaproteobacteria</taxon>
        <taxon>Oceanospirillales</taxon>
        <taxon>Oleiphilaceae</taxon>
        <taxon>Oleiphilus</taxon>
    </lineage>
</organism>
<dbReference type="SUPFAM" id="SSF141673">
    <property type="entry name" value="MOSC N-terminal domain-like"/>
    <property type="match status" value="1"/>
</dbReference>
<dbReference type="KEGG" id="ome:OLMES_2506"/>
<dbReference type="GO" id="GO:0030170">
    <property type="term" value="F:pyridoxal phosphate binding"/>
    <property type="evidence" value="ECO:0007669"/>
    <property type="project" value="InterPro"/>
</dbReference>